<evidence type="ECO:0000259" key="11">
    <source>
        <dbReference type="PROSITE" id="PS50109"/>
    </source>
</evidence>
<evidence type="ECO:0000256" key="1">
    <source>
        <dbReference type="ARBA" id="ARBA00000085"/>
    </source>
</evidence>
<dbReference type="PANTHER" id="PTHR45436">
    <property type="entry name" value="SENSOR HISTIDINE KINASE YKOH"/>
    <property type="match status" value="1"/>
</dbReference>
<organism evidence="12 13">
    <name type="scientific">Candidatus Accumulibacter aalborgensis</name>
    <dbReference type="NCBI Taxonomy" id="1860102"/>
    <lineage>
        <taxon>Bacteria</taxon>
        <taxon>Pseudomonadati</taxon>
        <taxon>Pseudomonadota</taxon>
        <taxon>Betaproteobacteria</taxon>
        <taxon>Candidatus Accumulibacter</taxon>
    </lineage>
</organism>
<dbReference type="Proteomes" id="UP000199169">
    <property type="component" value="Unassembled WGS sequence"/>
</dbReference>
<dbReference type="SUPFAM" id="SSF47384">
    <property type="entry name" value="Homodimeric domain of signal transducing histidine kinase"/>
    <property type="match status" value="1"/>
</dbReference>
<comment type="catalytic activity">
    <reaction evidence="1">
        <text>ATP + protein L-histidine = ADP + protein N-phospho-L-histidine.</text>
        <dbReference type="EC" id="2.7.13.3"/>
    </reaction>
</comment>
<keyword evidence="5" id="KW-0808">Transferase</keyword>
<evidence type="ECO:0000256" key="6">
    <source>
        <dbReference type="ARBA" id="ARBA00022692"/>
    </source>
</evidence>
<accession>A0A1A8XP81</accession>
<comment type="subcellular location">
    <subcellularLocation>
        <location evidence="2">Membrane</location>
    </subcellularLocation>
</comment>
<dbReference type="InterPro" id="IPR005467">
    <property type="entry name" value="His_kinase_dom"/>
</dbReference>
<dbReference type="InterPro" id="IPR013727">
    <property type="entry name" value="2CSK_N"/>
</dbReference>
<proteinExistence type="predicted"/>
<dbReference type="GO" id="GO:0005886">
    <property type="term" value="C:plasma membrane"/>
    <property type="evidence" value="ECO:0007669"/>
    <property type="project" value="TreeGrafter"/>
</dbReference>
<keyword evidence="4" id="KW-0597">Phosphoprotein</keyword>
<evidence type="ECO:0000313" key="13">
    <source>
        <dbReference type="Proteomes" id="UP000199169"/>
    </source>
</evidence>
<evidence type="ECO:0000256" key="8">
    <source>
        <dbReference type="ARBA" id="ARBA00022989"/>
    </source>
</evidence>
<dbReference type="Pfam" id="PF02518">
    <property type="entry name" value="HATPase_c"/>
    <property type="match status" value="1"/>
</dbReference>
<feature type="domain" description="Histidine kinase" evidence="11">
    <location>
        <begin position="250"/>
        <end position="462"/>
    </location>
</feature>
<dbReference type="PROSITE" id="PS50109">
    <property type="entry name" value="HIS_KIN"/>
    <property type="match status" value="1"/>
</dbReference>
<evidence type="ECO:0000256" key="5">
    <source>
        <dbReference type="ARBA" id="ARBA00022679"/>
    </source>
</evidence>
<dbReference type="GO" id="GO:0000155">
    <property type="term" value="F:phosphorelay sensor kinase activity"/>
    <property type="evidence" value="ECO:0007669"/>
    <property type="project" value="InterPro"/>
</dbReference>
<keyword evidence="8 10" id="KW-1133">Transmembrane helix</keyword>
<reference evidence="13" key="1">
    <citation type="submission" date="2016-06" db="EMBL/GenBank/DDBJ databases">
        <authorList>
            <person name="McIlroy S.J."/>
            <person name="Karst S.M."/>
            <person name="Albertsen M."/>
        </authorList>
    </citation>
    <scope>NUCLEOTIDE SEQUENCE [LARGE SCALE GENOMIC DNA]</scope>
</reference>
<keyword evidence="13" id="KW-1185">Reference proteome</keyword>
<keyword evidence="7 12" id="KW-0418">Kinase</keyword>
<evidence type="ECO:0000256" key="4">
    <source>
        <dbReference type="ARBA" id="ARBA00022553"/>
    </source>
</evidence>
<dbReference type="Pfam" id="PF00512">
    <property type="entry name" value="HisKA"/>
    <property type="match status" value="1"/>
</dbReference>
<keyword evidence="6 10" id="KW-0812">Transmembrane</keyword>
<keyword evidence="9 10" id="KW-0472">Membrane</keyword>
<dbReference type="InterPro" id="IPR050428">
    <property type="entry name" value="TCS_sensor_his_kinase"/>
</dbReference>
<evidence type="ECO:0000256" key="10">
    <source>
        <dbReference type="SAM" id="Phobius"/>
    </source>
</evidence>
<dbReference type="InterPro" id="IPR003661">
    <property type="entry name" value="HisK_dim/P_dom"/>
</dbReference>
<feature type="transmembrane region" description="Helical" evidence="10">
    <location>
        <begin position="20"/>
        <end position="38"/>
    </location>
</feature>
<dbReference type="EC" id="2.7.13.3" evidence="3"/>
<dbReference type="SUPFAM" id="SSF55874">
    <property type="entry name" value="ATPase domain of HSP90 chaperone/DNA topoisomerase II/histidine kinase"/>
    <property type="match status" value="1"/>
</dbReference>
<dbReference type="InterPro" id="IPR036097">
    <property type="entry name" value="HisK_dim/P_sf"/>
</dbReference>
<dbReference type="Gene3D" id="3.30.565.10">
    <property type="entry name" value="Histidine kinase-like ATPase, C-terminal domain"/>
    <property type="match status" value="1"/>
</dbReference>
<evidence type="ECO:0000256" key="3">
    <source>
        <dbReference type="ARBA" id="ARBA00012438"/>
    </source>
</evidence>
<dbReference type="EMBL" id="FLQX01000113">
    <property type="protein sequence ID" value="SBT06965.1"/>
    <property type="molecule type" value="Genomic_DNA"/>
</dbReference>
<dbReference type="InterPro" id="IPR003594">
    <property type="entry name" value="HATPase_dom"/>
</dbReference>
<dbReference type="Gene3D" id="1.10.287.130">
    <property type="match status" value="1"/>
</dbReference>
<protein>
    <recommendedName>
        <fullName evidence="3">histidine kinase</fullName>
        <ecNumber evidence="3">2.7.13.3</ecNumber>
    </recommendedName>
</protein>
<evidence type="ECO:0000256" key="7">
    <source>
        <dbReference type="ARBA" id="ARBA00022777"/>
    </source>
</evidence>
<dbReference type="Pfam" id="PF08521">
    <property type="entry name" value="2CSK_N"/>
    <property type="match status" value="1"/>
</dbReference>
<dbReference type="SMART" id="SM00387">
    <property type="entry name" value="HATPase_c"/>
    <property type="match status" value="1"/>
</dbReference>
<dbReference type="InterPro" id="IPR036890">
    <property type="entry name" value="HATPase_C_sf"/>
</dbReference>
<sequence length="476" mass="51562">MPLPVEVLDERPSISLRQRLLLAILAPLMLVFAISVFLDYRLAKETADAAFDQSLADAALDIAAHIQTGESQVSVKLSSEAEAMLRSDGSDKIYFAVRDGSGHLLAGDADLPDLRLAAQGQPEFKDTRFRGAWIRSAVQRIDSPLSEITITVAETLSKRNRASRKVLTAMILPNLIVIVATFLAVYVGVRKGLAPLAALEREIATRSPSDLREINVQPTPREIWPMLSRLNELFVLLRSAAEAQQRFLADAAHQLRTPLAGLQTQIELATLGGRFESDPDRLARIEDAAGRIGHLVDQLLIYARAEPGAAAIQPLEPLSLAVLLEEAASIFLDRALAKGIDLGFDIESATVKGIPWMLREALANVIDNAVRYTPVNGVVTVRSGIRDQFPFLEVEDNGPGVPAAECSRIFERFYRLPGSSGAGCGLGLAIVREIAELHRARIELANPVTGGLRITLIFSAFGEQTQALACADSAES</sequence>
<evidence type="ECO:0000256" key="9">
    <source>
        <dbReference type="ARBA" id="ARBA00023136"/>
    </source>
</evidence>
<dbReference type="InterPro" id="IPR004358">
    <property type="entry name" value="Sig_transdc_His_kin-like_C"/>
</dbReference>
<name>A0A1A8XP81_9PROT</name>
<feature type="transmembrane region" description="Helical" evidence="10">
    <location>
        <begin position="166"/>
        <end position="189"/>
    </location>
</feature>
<evidence type="ECO:0000313" key="12">
    <source>
        <dbReference type="EMBL" id="SBT06965.1"/>
    </source>
</evidence>
<dbReference type="RefSeq" id="WP_186407440.1">
    <property type="nucleotide sequence ID" value="NZ_FLQX01000113.1"/>
</dbReference>
<dbReference type="AlphaFoldDB" id="A0A1A8XP81"/>
<dbReference type="PANTHER" id="PTHR45436:SF1">
    <property type="entry name" value="SENSOR PROTEIN QSEC"/>
    <property type="match status" value="1"/>
</dbReference>
<dbReference type="SMART" id="SM00388">
    <property type="entry name" value="HisKA"/>
    <property type="match status" value="1"/>
</dbReference>
<evidence type="ECO:0000256" key="2">
    <source>
        <dbReference type="ARBA" id="ARBA00004370"/>
    </source>
</evidence>
<dbReference type="STRING" id="1860102.ACCAA_370046"/>
<dbReference type="PRINTS" id="PR00344">
    <property type="entry name" value="BCTRLSENSOR"/>
</dbReference>
<dbReference type="CDD" id="cd00082">
    <property type="entry name" value="HisKA"/>
    <property type="match status" value="1"/>
</dbReference>
<gene>
    <name evidence="12" type="ORF">ACCAA_370046</name>
</gene>